<dbReference type="InterPro" id="IPR014016">
    <property type="entry name" value="UvrD-like_ATP-bd"/>
</dbReference>
<keyword evidence="10" id="KW-0413">Isomerase</keyword>
<keyword evidence="2 15" id="KW-0547">Nucleotide-binding</keyword>
<dbReference type="InterPro" id="IPR027417">
    <property type="entry name" value="P-loop_NTPase"/>
</dbReference>
<feature type="domain" description="UvrD-like helicase C-terminal" evidence="17">
    <location>
        <begin position="493"/>
        <end position="774"/>
    </location>
</feature>
<evidence type="ECO:0000256" key="5">
    <source>
        <dbReference type="ARBA" id="ARBA00022806"/>
    </source>
</evidence>
<dbReference type="Pfam" id="PF12705">
    <property type="entry name" value="PDDEXK_1"/>
    <property type="match status" value="1"/>
</dbReference>
<comment type="caution">
    <text evidence="18">The sequence shown here is derived from an EMBL/GenBank/DDBJ whole genome shotgun (WGS) entry which is preliminary data.</text>
</comment>
<evidence type="ECO:0000256" key="10">
    <source>
        <dbReference type="ARBA" id="ARBA00023235"/>
    </source>
</evidence>
<dbReference type="EC" id="5.6.2.4" evidence="12"/>
<dbReference type="GO" id="GO:0005829">
    <property type="term" value="C:cytosol"/>
    <property type="evidence" value="ECO:0007669"/>
    <property type="project" value="TreeGrafter"/>
</dbReference>
<keyword evidence="4 15" id="KW-0378">Hydrolase</keyword>
<name>A0A4R3MA40_9BURK</name>
<dbReference type="Gene3D" id="3.40.50.300">
    <property type="entry name" value="P-loop containing nucleotide triphosphate hydrolases"/>
    <property type="match status" value="4"/>
</dbReference>
<sequence length="1115" mass="121662">MTIKQPSDSAQRLAAVDPARSFIVQAPAGSGKTELLTDRILALLATVRRPEEIVAITFTRKAASEMHARVLAKLQAGQAPAPDEPHKQHSWQLARQAMQRDADLGWNLLQYPARLSIRTIDSFCAHLARAMPWLSALGGLPVITDDAREHYEAAASATLAMIDDSEPVAHFVAHMDVDTRAAQSLLADMLASRDQWLPLLGQGADAQQLLEFLNETLEEDLQRLAKTMPAGWAEQLASSVSRAAENLAAGSGSLDLSALRGWQGESFGTSLPDLEKWQALSRVLLTAGNSMRRKVDKRQGFEAKSDYKENFSAWINGVDDAAGWIAPLADVRCAPAEGYSSDQIETLQALIQVLWLASAQLRVRFTETGEVDFIEIAQRALQALGEVDDPSDLLLKLDVAIKHLLVDEFQDTSQSQIDLLDRLTAGWTPDDGRTVFLVGDPMQSIYRFRKAEVGLFLKVQAQGLSNVSLTSLSLKDNFRSQAGVVKWVNQTFRPLFPADANPAMGAIPYSPSSAFNEALPDSAMMLHPVWGDVGDDIAEADSASFQAESIAVELAREALQRHPDSEHPVAVLVRARSHLGGLVHRFAQENIACRAVELVSLRSRQVVSDLVQLARALSHPADRLAWLSVLRSPVCGLTLDSLHALFGADHYVSVPSVLSAWLARDAQGEAGLAPSEALRLRRSAPILLDARNQAGTVPFAAWLQNCWTRLGGLAVYPGAGDRADAEQMFRLIEKLAPYGSLNPADLDAGLDGLYAAPNSGSHAVEVMTIHKSKGLQFDTVILMGLERRPHSDTPPLIRFEQSEGRLLLGPIRHRASEETEPVSVYLAEREKKRASYETDRLLYVAVTRARERLHLIARLSLDDSGAIKKPPAGSLLGRLWDHIEQPSAPRAGPSEGMTQTVSVQASTPAAGPRRLIRIHSDHLPAPELLAVAPARGAAWEWRADAGDEAIIGTVAHAWLERMGKDGVDRWPAARISASLAVMRKQLGRAGVAEPALDAAAGTLAQTLLATVASTRGQWLLSAAQAYREWSLLDMTGRVSVIDLAISREDGWLVVDYKTGIPRPDESREAFASRMRERHGPQIQRYCAQVSALDGRAARGALYFPRADIWVEYQKP</sequence>
<keyword evidence="19" id="KW-1185">Reference proteome</keyword>
<evidence type="ECO:0000256" key="14">
    <source>
        <dbReference type="ARBA" id="ARBA00048988"/>
    </source>
</evidence>
<keyword evidence="9" id="KW-0234">DNA repair</keyword>
<keyword evidence="1" id="KW-0540">Nuclease</keyword>
<keyword evidence="5 15" id="KW-0347">Helicase</keyword>
<evidence type="ECO:0000259" key="16">
    <source>
        <dbReference type="PROSITE" id="PS51198"/>
    </source>
</evidence>
<evidence type="ECO:0000256" key="8">
    <source>
        <dbReference type="ARBA" id="ARBA00023125"/>
    </source>
</evidence>
<keyword evidence="8" id="KW-0238">DNA-binding</keyword>
<dbReference type="Pfam" id="PF00580">
    <property type="entry name" value="UvrD-helicase"/>
    <property type="match status" value="1"/>
</dbReference>
<dbReference type="GO" id="GO:0033202">
    <property type="term" value="C:DNA helicase complex"/>
    <property type="evidence" value="ECO:0007669"/>
    <property type="project" value="TreeGrafter"/>
</dbReference>
<dbReference type="GO" id="GO:0004527">
    <property type="term" value="F:exonuclease activity"/>
    <property type="evidence" value="ECO:0007669"/>
    <property type="project" value="UniProtKB-KW"/>
</dbReference>
<dbReference type="InterPro" id="IPR014017">
    <property type="entry name" value="DNA_helicase_UvrD-like_C"/>
</dbReference>
<dbReference type="Gene3D" id="3.90.320.10">
    <property type="match status" value="1"/>
</dbReference>
<dbReference type="Proteomes" id="UP000295525">
    <property type="component" value="Unassembled WGS sequence"/>
</dbReference>
<evidence type="ECO:0000256" key="1">
    <source>
        <dbReference type="ARBA" id="ARBA00022722"/>
    </source>
</evidence>
<dbReference type="GO" id="GO:0003677">
    <property type="term" value="F:DNA binding"/>
    <property type="evidence" value="ECO:0007669"/>
    <property type="project" value="UniProtKB-KW"/>
</dbReference>
<dbReference type="SUPFAM" id="SSF52540">
    <property type="entry name" value="P-loop containing nucleoside triphosphate hydrolases"/>
    <property type="match status" value="1"/>
</dbReference>
<dbReference type="SUPFAM" id="SSF52980">
    <property type="entry name" value="Restriction endonuclease-like"/>
    <property type="match status" value="1"/>
</dbReference>
<dbReference type="RefSeq" id="WP_132580245.1">
    <property type="nucleotide sequence ID" value="NZ_SMAJ01000003.1"/>
</dbReference>
<dbReference type="GO" id="GO:0005524">
    <property type="term" value="F:ATP binding"/>
    <property type="evidence" value="ECO:0007669"/>
    <property type="project" value="UniProtKB-UniRule"/>
</dbReference>
<dbReference type="AlphaFoldDB" id="A0A4R3MA40"/>
<dbReference type="InterPro" id="IPR038726">
    <property type="entry name" value="PDDEXK_AddAB-type"/>
</dbReference>
<evidence type="ECO:0000259" key="17">
    <source>
        <dbReference type="PROSITE" id="PS51217"/>
    </source>
</evidence>
<evidence type="ECO:0000313" key="19">
    <source>
        <dbReference type="Proteomes" id="UP000295525"/>
    </source>
</evidence>
<accession>A0A4R3MA40</accession>
<dbReference type="Pfam" id="PF13361">
    <property type="entry name" value="UvrD_C"/>
    <property type="match status" value="2"/>
</dbReference>
<gene>
    <name evidence="18" type="ORF">EDC26_103141</name>
</gene>
<dbReference type="InterPro" id="IPR011604">
    <property type="entry name" value="PDDEXK-like_dom_sf"/>
</dbReference>
<dbReference type="OrthoDB" id="5905204at2"/>
<comment type="catalytic activity">
    <reaction evidence="14">
        <text>ATP + H2O = ADP + phosphate + H(+)</text>
        <dbReference type="Rhea" id="RHEA:13065"/>
        <dbReference type="ChEBI" id="CHEBI:15377"/>
        <dbReference type="ChEBI" id="CHEBI:15378"/>
        <dbReference type="ChEBI" id="CHEBI:30616"/>
        <dbReference type="ChEBI" id="CHEBI:43474"/>
        <dbReference type="ChEBI" id="CHEBI:456216"/>
        <dbReference type="EC" id="5.6.2.4"/>
    </reaction>
</comment>
<evidence type="ECO:0000256" key="11">
    <source>
        <dbReference type="ARBA" id="ARBA00034617"/>
    </source>
</evidence>
<dbReference type="EMBL" id="SMAJ01000003">
    <property type="protein sequence ID" value="TCT09523.1"/>
    <property type="molecule type" value="Genomic_DNA"/>
</dbReference>
<evidence type="ECO:0000256" key="12">
    <source>
        <dbReference type="ARBA" id="ARBA00034808"/>
    </source>
</evidence>
<keyword evidence="3" id="KW-0227">DNA damage</keyword>
<evidence type="ECO:0000256" key="2">
    <source>
        <dbReference type="ARBA" id="ARBA00022741"/>
    </source>
</evidence>
<evidence type="ECO:0000256" key="3">
    <source>
        <dbReference type="ARBA" id="ARBA00022763"/>
    </source>
</evidence>
<keyword evidence="6" id="KW-0269">Exonuclease</keyword>
<evidence type="ECO:0000256" key="15">
    <source>
        <dbReference type="PROSITE-ProRule" id="PRU00560"/>
    </source>
</evidence>
<evidence type="ECO:0000256" key="9">
    <source>
        <dbReference type="ARBA" id="ARBA00023204"/>
    </source>
</evidence>
<evidence type="ECO:0000256" key="13">
    <source>
        <dbReference type="ARBA" id="ARBA00034923"/>
    </source>
</evidence>
<dbReference type="InterPro" id="IPR000212">
    <property type="entry name" value="DNA_helicase_UvrD/REP"/>
</dbReference>
<comment type="catalytic activity">
    <reaction evidence="11">
        <text>Couples ATP hydrolysis with the unwinding of duplex DNA by translocating in the 3'-5' direction.</text>
        <dbReference type="EC" id="5.6.2.4"/>
    </reaction>
</comment>
<dbReference type="PROSITE" id="PS51217">
    <property type="entry name" value="UVRD_HELICASE_CTER"/>
    <property type="match status" value="1"/>
</dbReference>
<evidence type="ECO:0000313" key="18">
    <source>
        <dbReference type="EMBL" id="TCT09523.1"/>
    </source>
</evidence>
<protein>
    <recommendedName>
        <fullName evidence="12">DNA 3'-5' helicase</fullName>
        <ecNumber evidence="12">5.6.2.4</ecNumber>
    </recommendedName>
    <alternativeName>
        <fullName evidence="13">DNA 3'-5' helicase II</fullName>
    </alternativeName>
</protein>
<dbReference type="PANTHER" id="PTHR11070">
    <property type="entry name" value="UVRD / RECB / PCRA DNA HELICASE FAMILY MEMBER"/>
    <property type="match status" value="1"/>
</dbReference>
<dbReference type="PROSITE" id="PS51198">
    <property type="entry name" value="UVRD_HELICASE_ATP_BIND"/>
    <property type="match status" value="1"/>
</dbReference>
<evidence type="ECO:0000256" key="7">
    <source>
        <dbReference type="ARBA" id="ARBA00022840"/>
    </source>
</evidence>
<dbReference type="GO" id="GO:0043138">
    <property type="term" value="F:3'-5' DNA helicase activity"/>
    <property type="evidence" value="ECO:0007669"/>
    <property type="project" value="UniProtKB-EC"/>
</dbReference>
<dbReference type="InterPro" id="IPR011335">
    <property type="entry name" value="Restrct_endonuc-II-like"/>
</dbReference>
<dbReference type="PANTHER" id="PTHR11070:SF2">
    <property type="entry name" value="ATP-DEPENDENT DNA HELICASE SRS2"/>
    <property type="match status" value="1"/>
</dbReference>
<organism evidence="18 19">
    <name type="scientific">Paralcaligenes ureilyticus</name>
    <dbReference type="NCBI Taxonomy" id="627131"/>
    <lineage>
        <taxon>Bacteria</taxon>
        <taxon>Pseudomonadati</taxon>
        <taxon>Pseudomonadota</taxon>
        <taxon>Betaproteobacteria</taxon>
        <taxon>Burkholderiales</taxon>
        <taxon>Alcaligenaceae</taxon>
        <taxon>Paralcaligenes</taxon>
    </lineage>
</organism>
<evidence type="ECO:0000256" key="4">
    <source>
        <dbReference type="ARBA" id="ARBA00022801"/>
    </source>
</evidence>
<dbReference type="GO" id="GO:0000725">
    <property type="term" value="P:recombinational repair"/>
    <property type="evidence" value="ECO:0007669"/>
    <property type="project" value="TreeGrafter"/>
</dbReference>
<feature type="binding site" evidence="15">
    <location>
        <begin position="26"/>
        <end position="33"/>
    </location>
    <ligand>
        <name>ATP</name>
        <dbReference type="ChEBI" id="CHEBI:30616"/>
    </ligand>
</feature>
<evidence type="ECO:0000256" key="6">
    <source>
        <dbReference type="ARBA" id="ARBA00022839"/>
    </source>
</evidence>
<keyword evidence="7 15" id="KW-0067">ATP-binding</keyword>
<reference evidence="18 19" key="1">
    <citation type="submission" date="2019-03" db="EMBL/GenBank/DDBJ databases">
        <title>Genomic Encyclopedia of Type Strains, Phase IV (KMG-IV): sequencing the most valuable type-strain genomes for metagenomic binning, comparative biology and taxonomic classification.</title>
        <authorList>
            <person name="Goeker M."/>
        </authorList>
    </citation>
    <scope>NUCLEOTIDE SEQUENCE [LARGE SCALE GENOMIC DNA]</scope>
    <source>
        <strain evidence="18 19">DSM 24591</strain>
    </source>
</reference>
<feature type="domain" description="UvrD-like helicase ATP-binding" evidence="16">
    <location>
        <begin position="5"/>
        <end position="481"/>
    </location>
</feature>
<proteinExistence type="predicted"/>